<organism evidence="4 5">
    <name type="scientific">Patulibacter medicamentivorans</name>
    <dbReference type="NCBI Taxonomy" id="1097667"/>
    <lineage>
        <taxon>Bacteria</taxon>
        <taxon>Bacillati</taxon>
        <taxon>Actinomycetota</taxon>
        <taxon>Thermoleophilia</taxon>
        <taxon>Solirubrobacterales</taxon>
        <taxon>Patulibacteraceae</taxon>
        <taxon>Patulibacter</taxon>
    </lineage>
</organism>
<feature type="transmembrane region" description="Helical" evidence="2">
    <location>
        <begin position="12"/>
        <end position="30"/>
    </location>
</feature>
<keyword evidence="2" id="KW-0812">Transmembrane</keyword>
<dbReference type="PANTHER" id="PTHR33371:SF4">
    <property type="entry name" value="INTERMEMBRANE PHOSPHOLIPID TRANSPORT SYSTEM BINDING PROTEIN MLAD"/>
    <property type="match status" value="1"/>
</dbReference>
<dbReference type="Pfam" id="PF02470">
    <property type="entry name" value="MlaD"/>
    <property type="match status" value="1"/>
</dbReference>
<protein>
    <submittedName>
        <fullName evidence="4">Secreted protein</fullName>
    </submittedName>
</protein>
<keyword evidence="2" id="KW-0472">Membrane</keyword>
<comment type="caution">
    <text evidence="4">The sequence shown here is derived from an EMBL/GenBank/DDBJ whole genome shotgun (WGS) entry which is preliminary data.</text>
</comment>
<sequence>MKRVLRAYGRWVAVLAVLAVMALAVTVYMLDHQRVAFPSWVPGVGKDLVSFKAEFQTSQSVTPGQGQTVTIAGIDVGDITGVELHDGRAVVDLRLRRKYADMMRSDATALLRPKTGLNDMVLELDPGTPSAPKVRAGYTIPVSRTTPNVNVDEILASLDTDTRGALQLLLQGGGQGLGGNAKRLSAGLRQIQPVTANLRRIGEALEDRRRNTARAVHSIRLITEELADRRGDLVRAVDTTDAVFNTIAGRDRELRQALRDLPPTLRTTQAALGHSESLADELKPATAALEPVARQLKPALAATRPFLRETEPVLRKQLLPFTRETLPTVRKLRAAARDTAAIAPDATATLKELNKAANMLAYDPPGEEQGYLFWAQWLTQLAPWIFNTQDAHGPIRRGNLLITCSTLGSFGDVADVNPVAALLTGVFSSLSGSGLCPIGPGGPDGDVDGSTSGPRSSGASAKGRTAARPKASTTGGAADRATAAATAAAAAGATGGQR</sequence>
<evidence type="ECO:0000259" key="3">
    <source>
        <dbReference type="Pfam" id="PF02470"/>
    </source>
</evidence>
<dbReference type="Proteomes" id="UP000005143">
    <property type="component" value="Unassembled WGS sequence"/>
</dbReference>
<dbReference type="RefSeq" id="WP_007576283.1">
    <property type="nucleotide sequence ID" value="NZ_AGUD01000225.1"/>
</dbReference>
<dbReference type="InterPro" id="IPR003399">
    <property type="entry name" value="Mce/MlaD"/>
</dbReference>
<accession>H0E7H7</accession>
<keyword evidence="2" id="KW-1133">Transmembrane helix</keyword>
<feature type="region of interest" description="Disordered" evidence="1">
    <location>
        <begin position="438"/>
        <end position="498"/>
    </location>
</feature>
<evidence type="ECO:0000256" key="1">
    <source>
        <dbReference type="SAM" id="MobiDB-lite"/>
    </source>
</evidence>
<dbReference type="AlphaFoldDB" id="H0E7H7"/>
<keyword evidence="5" id="KW-1185">Reference proteome</keyword>
<name>H0E7H7_9ACTN</name>
<dbReference type="EMBL" id="AGUD01000225">
    <property type="protein sequence ID" value="EHN10348.1"/>
    <property type="molecule type" value="Genomic_DNA"/>
</dbReference>
<evidence type="ECO:0000313" key="4">
    <source>
        <dbReference type="EMBL" id="EHN10348.1"/>
    </source>
</evidence>
<gene>
    <name evidence="4" type="ORF">PAI11_27790</name>
</gene>
<proteinExistence type="predicted"/>
<evidence type="ECO:0000313" key="5">
    <source>
        <dbReference type="Proteomes" id="UP000005143"/>
    </source>
</evidence>
<feature type="compositionally biased region" description="Low complexity" evidence="1">
    <location>
        <begin position="471"/>
        <end position="492"/>
    </location>
</feature>
<feature type="domain" description="Mce/MlaD" evidence="3">
    <location>
        <begin position="50"/>
        <end position="127"/>
    </location>
</feature>
<reference evidence="4 5" key="1">
    <citation type="journal article" date="2013" name="Biodegradation">
        <title>Quantitative proteomic analysis of ibuprofen-degrading Patulibacter sp. strain I11.</title>
        <authorList>
            <person name="Almeida B."/>
            <person name="Kjeldal H."/>
            <person name="Lolas I."/>
            <person name="Knudsen A.D."/>
            <person name="Carvalho G."/>
            <person name="Nielsen K.L."/>
            <person name="Barreto Crespo M.T."/>
            <person name="Stensballe A."/>
            <person name="Nielsen J.L."/>
        </authorList>
    </citation>
    <scope>NUCLEOTIDE SEQUENCE [LARGE SCALE GENOMIC DNA]</scope>
    <source>
        <strain evidence="4 5">I11</strain>
    </source>
</reference>
<evidence type="ECO:0000256" key="2">
    <source>
        <dbReference type="SAM" id="Phobius"/>
    </source>
</evidence>
<dbReference type="InterPro" id="IPR052336">
    <property type="entry name" value="MlaD_Phospholipid_Transporter"/>
</dbReference>
<dbReference type="OrthoDB" id="5242258at2"/>
<dbReference type="PANTHER" id="PTHR33371">
    <property type="entry name" value="INTERMEMBRANE PHOSPHOLIPID TRANSPORT SYSTEM BINDING PROTEIN MLAD-RELATED"/>
    <property type="match status" value="1"/>
</dbReference>